<proteinExistence type="predicted"/>
<dbReference type="Proteomes" id="UP000199202">
    <property type="component" value="Unassembled WGS sequence"/>
</dbReference>
<dbReference type="STRING" id="633440.SAMN05421869_11937"/>
<dbReference type="EMBL" id="FNDJ01000019">
    <property type="protein sequence ID" value="SDK80294.1"/>
    <property type="molecule type" value="Genomic_DNA"/>
</dbReference>
<protein>
    <submittedName>
        <fullName evidence="1">Uncharacterized protein</fullName>
    </submittedName>
</protein>
<evidence type="ECO:0000313" key="1">
    <source>
        <dbReference type="EMBL" id="SDK80294.1"/>
    </source>
</evidence>
<evidence type="ECO:0000313" key="2">
    <source>
        <dbReference type="Proteomes" id="UP000199202"/>
    </source>
</evidence>
<organism evidence="1 2">
    <name type="scientific">Nonomuraea jiangxiensis</name>
    <dbReference type="NCBI Taxonomy" id="633440"/>
    <lineage>
        <taxon>Bacteria</taxon>
        <taxon>Bacillati</taxon>
        <taxon>Actinomycetota</taxon>
        <taxon>Actinomycetes</taxon>
        <taxon>Streptosporangiales</taxon>
        <taxon>Streptosporangiaceae</taxon>
        <taxon>Nonomuraea</taxon>
    </lineage>
</organism>
<keyword evidence="2" id="KW-1185">Reference proteome</keyword>
<accession>A0A1G9EVZ4</accession>
<reference evidence="1 2" key="1">
    <citation type="submission" date="2016-10" db="EMBL/GenBank/DDBJ databases">
        <authorList>
            <person name="de Groot N.N."/>
        </authorList>
    </citation>
    <scope>NUCLEOTIDE SEQUENCE [LARGE SCALE GENOMIC DNA]</scope>
    <source>
        <strain evidence="1 2">CGMCC 4.6533</strain>
    </source>
</reference>
<name>A0A1G9EVZ4_9ACTN</name>
<dbReference type="AlphaFoldDB" id="A0A1G9EVZ4"/>
<sequence>MDPSDPPPSAILMISLSADPETGAYGYRVMETLDPRHPGHVYHLISREQVIAAVQDWLDDYER</sequence>
<gene>
    <name evidence="1" type="ORF">SAMN05421869_11937</name>
</gene>